<accession>A0ABT3Q5Q6</accession>
<dbReference type="RefSeq" id="WP_166120042.1">
    <property type="nucleotide sequence ID" value="NZ_JAPIUX010000002.1"/>
</dbReference>
<keyword evidence="2" id="KW-1185">Reference proteome</keyword>
<dbReference type="EMBL" id="JAPIUX010000002">
    <property type="protein sequence ID" value="MCX2560618.1"/>
    <property type="molecule type" value="Genomic_DNA"/>
</dbReference>
<evidence type="ECO:0000313" key="1">
    <source>
        <dbReference type="EMBL" id="MCX2560618.1"/>
    </source>
</evidence>
<gene>
    <name evidence="1" type="ORF">OQ252_04270</name>
</gene>
<dbReference type="Proteomes" id="UP001526446">
    <property type="component" value="Unassembled WGS sequence"/>
</dbReference>
<organism evidence="1 2">
    <name type="scientific">Acetobacter farinalis</name>
    <dbReference type="NCBI Taxonomy" id="1260984"/>
    <lineage>
        <taxon>Bacteria</taxon>
        <taxon>Pseudomonadati</taxon>
        <taxon>Pseudomonadota</taxon>
        <taxon>Alphaproteobacteria</taxon>
        <taxon>Acetobacterales</taxon>
        <taxon>Acetobacteraceae</taxon>
        <taxon>Acetobacter</taxon>
    </lineage>
</organism>
<sequence>MSFYIKVAGLLSACVNGTGRAEFPGEDKFFIITINRDDIQPMATP</sequence>
<proteinExistence type="predicted"/>
<comment type="caution">
    <text evidence="1">The sequence shown here is derived from an EMBL/GenBank/DDBJ whole genome shotgun (WGS) entry which is preliminary data.</text>
</comment>
<reference evidence="1 2" key="1">
    <citation type="submission" date="2022-11" db="EMBL/GenBank/DDBJ databases">
        <title>Genome sequencing of Acetobacter type strain.</title>
        <authorList>
            <person name="Heo J."/>
            <person name="Lee D."/>
            <person name="Han B.-H."/>
            <person name="Hong S.-B."/>
            <person name="Kwon S.-W."/>
        </authorList>
    </citation>
    <scope>NUCLEOTIDE SEQUENCE [LARGE SCALE GENOMIC DNA]</scope>
    <source>
        <strain evidence="1 2">KACC 21251</strain>
    </source>
</reference>
<evidence type="ECO:0000313" key="2">
    <source>
        <dbReference type="Proteomes" id="UP001526446"/>
    </source>
</evidence>
<protein>
    <submittedName>
        <fullName evidence="1">Uncharacterized protein</fullName>
    </submittedName>
</protein>
<name>A0ABT3Q5Q6_9PROT</name>